<protein>
    <submittedName>
        <fullName evidence="3">Putative secreted protein</fullName>
    </submittedName>
</protein>
<dbReference type="AlphaFoldDB" id="A0A2M4B1T7"/>
<feature type="compositionally biased region" description="Low complexity" evidence="1">
    <location>
        <begin position="171"/>
        <end position="185"/>
    </location>
</feature>
<sequence>MVIITIIIIITMATWRTNGVPIAGPTRKAKNRSKSCSTMRCVAKAWDVYRSSEPAGVSTPARQRAPRPVLWPVVALRTVRPAVISRSYTGSYHRMRPSRTKRTPLSTAGHRPVNGRRSNRIRSFLPPSDWPPKRAISNSERSDSRNKPPCRRAPPRRRIRTTMTTRTMRLSARVRSSRVSPVRAAQRTRRRAGL</sequence>
<keyword evidence="2" id="KW-0732">Signal</keyword>
<reference evidence="3" key="1">
    <citation type="submission" date="2018-01" db="EMBL/GenBank/DDBJ databases">
        <title>An insight into the sialome of Amazonian anophelines.</title>
        <authorList>
            <person name="Ribeiro J.M."/>
            <person name="Scarpassa V."/>
            <person name="Calvo E."/>
        </authorList>
    </citation>
    <scope>NUCLEOTIDE SEQUENCE</scope>
    <source>
        <tissue evidence="3">Salivary glands</tissue>
    </source>
</reference>
<proteinExistence type="predicted"/>
<feature type="region of interest" description="Disordered" evidence="1">
    <location>
        <begin position="171"/>
        <end position="194"/>
    </location>
</feature>
<feature type="compositionally biased region" description="Basic residues" evidence="1">
    <location>
        <begin position="93"/>
        <end position="102"/>
    </location>
</feature>
<evidence type="ECO:0000256" key="2">
    <source>
        <dbReference type="SAM" id="SignalP"/>
    </source>
</evidence>
<feature type="chain" id="PRO_5014960508" evidence="2">
    <location>
        <begin position="20"/>
        <end position="194"/>
    </location>
</feature>
<organism evidence="3">
    <name type="scientific">Anopheles triannulatus</name>
    <dbReference type="NCBI Taxonomy" id="58253"/>
    <lineage>
        <taxon>Eukaryota</taxon>
        <taxon>Metazoa</taxon>
        <taxon>Ecdysozoa</taxon>
        <taxon>Arthropoda</taxon>
        <taxon>Hexapoda</taxon>
        <taxon>Insecta</taxon>
        <taxon>Pterygota</taxon>
        <taxon>Neoptera</taxon>
        <taxon>Endopterygota</taxon>
        <taxon>Diptera</taxon>
        <taxon>Nematocera</taxon>
        <taxon>Culicoidea</taxon>
        <taxon>Culicidae</taxon>
        <taxon>Anophelinae</taxon>
        <taxon>Anopheles</taxon>
    </lineage>
</organism>
<evidence type="ECO:0000256" key="1">
    <source>
        <dbReference type="SAM" id="MobiDB-lite"/>
    </source>
</evidence>
<accession>A0A2M4B1T7</accession>
<feature type="region of interest" description="Disordered" evidence="1">
    <location>
        <begin position="90"/>
        <end position="157"/>
    </location>
</feature>
<name>A0A2M4B1T7_9DIPT</name>
<dbReference type="EMBL" id="GGFK01013664">
    <property type="protein sequence ID" value="MBW46985.1"/>
    <property type="molecule type" value="Transcribed_RNA"/>
</dbReference>
<feature type="signal peptide" evidence="2">
    <location>
        <begin position="1"/>
        <end position="19"/>
    </location>
</feature>
<feature type="compositionally biased region" description="Basic residues" evidence="1">
    <location>
        <begin position="148"/>
        <end position="157"/>
    </location>
</feature>
<evidence type="ECO:0000313" key="3">
    <source>
        <dbReference type="EMBL" id="MBW46985.1"/>
    </source>
</evidence>